<dbReference type="EMBL" id="AP014597">
    <property type="protein sequence ID" value="BAU17902.1"/>
    <property type="molecule type" value="Genomic_DNA"/>
</dbReference>
<organism evidence="3 4">
    <name type="scientific">Prevotella intermedia</name>
    <dbReference type="NCBI Taxonomy" id="28131"/>
    <lineage>
        <taxon>Bacteria</taxon>
        <taxon>Pseudomonadati</taxon>
        <taxon>Bacteroidota</taxon>
        <taxon>Bacteroidia</taxon>
        <taxon>Bacteroidales</taxon>
        <taxon>Prevotellaceae</taxon>
        <taxon>Prevotella</taxon>
    </lineage>
</organism>
<name>A0A0S3UKK0_PREIN</name>
<dbReference type="RefSeq" id="WP_045166595.1">
    <property type="nucleotide sequence ID" value="NZ_AP014597.1"/>
</dbReference>
<evidence type="ECO:0000313" key="4">
    <source>
        <dbReference type="Proteomes" id="UP000217431"/>
    </source>
</evidence>
<proteinExistence type="predicted"/>
<dbReference type="Proteomes" id="UP000217431">
    <property type="component" value="Chromosome I"/>
</dbReference>
<dbReference type="STRING" id="28131.BWX40_01240"/>
<keyword evidence="1" id="KW-0732">Signal</keyword>
<feature type="chain" id="PRO_5006619894" description="DUF3943 domain-containing protein" evidence="1">
    <location>
        <begin position="18"/>
        <end position="497"/>
    </location>
</feature>
<accession>A0A0S3UKK0</accession>
<protein>
    <recommendedName>
        <fullName evidence="2">DUF3943 domain-containing protein</fullName>
    </recommendedName>
</protein>
<dbReference type="Pfam" id="PF13084">
    <property type="entry name" value="DUF3943"/>
    <property type="match status" value="1"/>
</dbReference>
<evidence type="ECO:0000259" key="2">
    <source>
        <dbReference type="Pfam" id="PF13084"/>
    </source>
</evidence>
<feature type="signal peptide" evidence="1">
    <location>
        <begin position="1"/>
        <end position="17"/>
    </location>
</feature>
<evidence type="ECO:0000256" key="1">
    <source>
        <dbReference type="SAM" id="SignalP"/>
    </source>
</evidence>
<dbReference type="InterPro" id="IPR025079">
    <property type="entry name" value="DUF3943"/>
</dbReference>
<gene>
    <name evidence="3" type="ORF">PIOMA14_I_1394</name>
</gene>
<feature type="domain" description="DUF3943" evidence="2">
    <location>
        <begin position="97"/>
        <end position="201"/>
    </location>
</feature>
<sequence length="497" mass="56258">MLLANILLLANLFAAQADSTVSNTQLDNYKDSIKIEITQQQDSIPEDTAVRKYPWRTATHVVGANLAILAFDRYILDAPFSKVTWKTIGRNLSPTKWYWDSDIFRTNLFSHPYHGSIYYNAARSNGLSYVEAIPYVVGGSLMWEISGEMERPSINDFLATSAGGLAMGEVLHRISDRIFDNRKRGCERVVREIIGMVLNPSRGLTRMVTGTAFRTTNTRSSLETINNTPLHFSILGSAQMLNSHTAGVKPDYRPVFNISFSYGSPVNASNKRPYDFFRANLGISPGMKLSLVSNANIIGQLRQWPLLQTNNSTATIGLYQNFDFYSTDSIKGTVPYKVSEAASMGVGVAWYYESGRFKCFSELYFNGVLLGGALSDYHDNRYNRDYSVGSGYSIKNYSGIDYGSFVRFRLLSDMKYLASWHSYEDEDETKEYVDYSVMGDRGRAVTFLLQPKIEISLSKHWFMEASSLFVFRNFHYCYRPNCHTTSYDARLGIGFRL</sequence>
<evidence type="ECO:0000313" key="3">
    <source>
        <dbReference type="EMBL" id="BAU17902.1"/>
    </source>
</evidence>
<dbReference type="AlphaFoldDB" id="A0A0S3UKK0"/>
<reference evidence="3 4" key="1">
    <citation type="journal article" date="2016" name="DNA Res.">
        <title>The complete genome sequencing of Prevotella intermedia strain OMA14 and a subsequent fine-scale, intra-species genomic comparison reveal an unusual amplification of conjugative and mobile transposons and identify a novel Prevotella-lineage-specific repeat.</title>
        <authorList>
            <person name="Naito M."/>
            <person name="Ogura Y."/>
            <person name="Itoh T."/>
            <person name="Shoji M."/>
            <person name="Okamoto M."/>
            <person name="Hayashi T."/>
            <person name="Nakayama K."/>
        </authorList>
    </citation>
    <scope>NUCLEOTIDE SEQUENCE [LARGE SCALE GENOMIC DNA]</scope>
    <source>
        <strain evidence="3 4">OMA14</strain>
    </source>
</reference>